<gene>
    <name evidence="4" type="ORF">ADL29_12020</name>
</gene>
<name>A0A0N1JYR9_9ACTN</name>
<evidence type="ECO:0000256" key="2">
    <source>
        <dbReference type="ARBA" id="ARBA00023172"/>
    </source>
</evidence>
<dbReference type="SUPFAM" id="SSF100939">
    <property type="entry name" value="SPOC domain-like"/>
    <property type="match status" value="1"/>
</dbReference>
<dbReference type="EMBL" id="LGKG01000101">
    <property type="protein sequence ID" value="KPC64256.1"/>
    <property type="molecule type" value="Genomic_DNA"/>
</dbReference>
<proteinExistence type="predicted"/>
<sequence length="130" mass="15124">MTFGLVTLPVMMYTATDSHTIHFHQLQRGTSDRIRHQRVNERTGEEVSADDIVKAFDAGDEYVLVVLATARYCFHLLTHRSTALRRRYWDLSKAGGRPPARTFRRRLARWSSGWAMVALIPRRRRQARLS</sequence>
<organism evidence="4 5">
    <name type="scientific">Streptomyces chattanoogensis</name>
    <dbReference type="NCBI Taxonomy" id="66876"/>
    <lineage>
        <taxon>Bacteria</taxon>
        <taxon>Bacillati</taxon>
        <taxon>Actinomycetota</taxon>
        <taxon>Actinomycetes</taxon>
        <taxon>Kitasatosporales</taxon>
        <taxon>Streptomycetaceae</taxon>
        <taxon>Streptomyces</taxon>
    </lineage>
</organism>
<dbReference type="PANTHER" id="PTHR41251">
    <property type="entry name" value="NON-HOMOLOGOUS END JOINING PROTEIN KU"/>
    <property type="match status" value="1"/>
</dbReference>
<evidence type="ECO:0000313" key="5">
    <source>
        <dbReference type="Proteomes" id="UP000037982"/>
    </source>
</evidence>
<dbReference type="GO" id="GO:0003690">
    <property type="term" value="F:double-stranded DNA binding"/>
    <property type="evidence" value="ECO:0007669"/>
    <property type="project" value="TreeGrafter"/>
</dbReference>
<evidence type="ECO:0000256" key="1">
    <source>
        <dbReference type="ARBA" id="ARBA00023125"/>
    </source>
</evidence>
<reference evidence="5" key="1">
    <citation type="submission" date="2015-07" db="EMBL/GenBank/DDBJ databases">
        <authorList>
            <person name="Ju K.-S."/>
            <person name="Doroghazi J.R."/>
            <person name="Metcalf W.W."/>
        </authorList>
    </citation>
    <scope>NUCLEOTIDE SEQUENCE [LARGE SCALE GENOMIC DNA]</scope>
    <source>
        <strain evidence="5">NRRL ISP-5002</strain>
    </source>
</reference>
<keyword evidence="2" id="KW-0233">DNA recombination</keyword>
<dbReference type="InterPro" id="IPR009187">
    <property type="entry name" value="Prok_Ku"/>
</dbReference>
<dbReference type="Proteomes" id="UP000037982">
    <property type="component" value="Unassembled WGS sequence"/>
</dbReference>
<dbReference type="GO" id="GO:0006310">
    <property type="term" value="P:DNA recombination"/>
    <property type="evidence" value="ECO:0007669"/>
    <property type="project" value="UniProtKB-KW"/>
</dbReference>
<feature type="domain" description="Ku" evidence="3">
    <location>
        <begin position="3"/>
        <end position="65"/>
    </location>
</feature>
<evidence type="ECO:0000259" key="3">
    <source>
        <dbReference type="Pfam" id="PF02735"/>
    </source>
</evidence>
<dbReference type="GO" id="GO:0006303">
    <property type="term" value="P:double-strand break repair via nonhomologous end joining"/>
    <property type="evidence" value="ECO:0007669"/>
    <property type="project" value="InterPro"/>
</dbReference>
<dbReference type="PATRIC" id="fig|66876.3.peg.2625"/>
<protein>
    <recommendedName>
        <fullName evidence="3">Ku domain-containing protein</fullName>
    </recommendedName>
</protein>
<comment type="caution">
    <text evidence="4">The sequence shown here is derived from an EMBL/GenBank/DDBJ whole genome shotgun (WGS) entry which is preliminary data.</text>
</comment>
<dbReference type="PANTHER" id="PTHR41251:SF1">
    <property type="entry name" value="NON-HOMOLOGOUS END JOINING PROTEIN KU"/>
    <property type="match status" value="1"/>
</dbReference>
<dbReference type="AlphaFoldDB" id="A0A0N1JYR9"/>
<dbReference type="InterPro" id="IPR006164">
    <property type="entry name" value="DNA_bd_Ku70/Ku80"/>
</dbReference>
<dbReference type="Pfam" id="PF02735">
    <property type="entry name" value="Ku"/>
    <property type="match status" value="1"/>
</dbReference>
<accession>A0A0N1JYR9</accession>
<evidence type="ECO:0000313" key="4">
    <source>
        <dbReference type="EMBL" id="KPC64256.1"/>
    </source>
</evidence>
<dbReference type="InterPro" id="IPR016194">
    <property type="entry name" value="SPOC-like_C_dom_sf"/>
</dbReference>
<keyword evidence="5" id="KW-1185">Reference proteome</keyword>
<keyword evidence="1" id="KW-0238">DNA-binding</keyword>